<evidence type="ECO:0000313" key="5">
    <source>
        <dbReference type="Proteomes" id="UP000606115"/>
    </source>
</evidence>
<evidence type="ECO:0000256" key="1">
    <source>
        <dbReference type="SAM" id="Phobius"/>
    </source>
</evidence>
<protein>
    <submittedName>
        <fullName evidence="4">Acyltransferase</fullName>
    </submittedName>
</protein>
<sequence>MSLKQTEPGTTARQSKPAVFRGDIQGLRAIAVGVVVIYHFWPKVLPGGFIGVDVFFVISGFLITTHLLKRPPQNIRDVAQFWMRRVKRLLPASFLVILAGLIGVWLLAPITLWQDWGFQAIAATFYFQNWYLSTSKVDYLAEADAPSPFQHFWSLSVEEQFYLIWPILIGALLFAAIRFGWKRRTAALIGMGAIFALSLGFSIYATSTDAGAAYFSTFTRAWEFAAGALVAALGQRAYAAKKDLTSLAGSWIGLAVLIFSALVFAGEMPFPGYIALVPVLGTALILLSHSTHRYSPGFLLENRVMRFLGDNSYAIYLWHWPILILAPYTVADFGLAAQLSALALTVLLSVLTQKLVEVRFRKFIEVSKLLTAPRFLLAGSTALALAAGAFYTMSGNIMEESKDITASVKRVNAQVGTDCFGSNGLSDHCVDKKGIPESYKQLAPAPIVAKEDKPVVYADDCFAAQSDNYAQRPVCSYGNDKGKVKVAVVGNSHAGQWVPAVKAIAEERGWKLDTYLISRCAVMGERQAYDEKASIDACAEYSDWTTKQIDKNGYDLVISSSRQSLAIEGKDFAASEAPAQQAFEKTLSDWKHTGAQVAVIKDTPFPGSTVDNLPDCVAENEQELSECSGPADEWIPMDPQFDAVKALDDPRIVSVSLNDKFCRDNTCYGVVGGVVAYWDHSHLSNTMAEDLAKPLDSRLKAVLDNDKLFASS</sequence>
<dbReference type="InterPro" id="IPR050879">
    <property type="entry name" value="Acyltransferase_3"/>
</dbReference>
<feature type="transmembrane region" description="Helical" evidence="1">
    <location>
        <begin position="89"/>
        <end position="108"/>
    </location>
</feature>
<proteinExistence type="predicted"/>
<evidence type="ECO:0000259" key="3">
    <source>
        <dbReference type="Pfam" id="PF19040"/>
    </source>
</evidence>
<dbReference type="PANTHER" id="PTHR23028">
    <property type="entry name" value="ACETYLTRANSFERASE"/>
    <property type="match status" value="1"/>
</dbReference>
<evidence type="ECO:0000313" key="4">
    <source>
        <dbReference type="EMBL" id="GGJ61023.1"/>
    </source>
</evidence>
<keyword evidence="1" id="KW-1133">Transmembrane helix</keyword>
<dbReference type="PANTHER" id="PTHR23028:SF53">
    <property type="entry name" value="ACYL_TRANSF_3 DOMAIN-CONTAINING PROTEIN"/>
    <property type="match status" value="1"/>
</dbReference>
<dbReference type="GO" id="GO:0016746">
    <property type="term" value="F:acyltransferase activity"/>
    <property type="evidence" value="ECO:0007669"/>
    <property type="project" value="UniProtKB-KW"/>
</dbReference>
<reference evidence="5" key="1">
    <citation type="journal article" date="2019" name="Int. J. Syst. Evol. Microbiol.">
        <title>The Global Catalogue of Microorganisms (GCM) 10K type strain sequencing project: providing services to taxonomists for standard genome sequencing and annotation.</title>
        <authorList>
            <consortium name="The Broad Institute Genomics Platform"/>
            <consortium name="The Broad Institute Genome Sequencing Center for Infectious Disease"/>
            <person name="Wu L."/>
            <person name="Ma J."/>
        </authorList>
    </citation>
    <scope>NUCLEOTIDE SEQUENCE [LARGE SCALE GENOMIC DNA]</scope>
    <source>
        <strain evidence="5">CGMCC 1.3685</strain>
    </source>
</reference>
<feature type="transmembrane region" description="Helical" evidence="1">
    <location>
        <begin position="244"/>
        <end position="264"/>
    </location>
</feature>
<keyword evidence="1" id="KW-0472">Membrane</keyword>
<feature type="transmembrane region" description="Helical" evidence="1">
    <location>
        <begin position="336"/>
        <end position="355"/>
    </location>
</feature>
<dbReference type="InterPro" id="IPR043968">
    <property type="entry name" value="SGNH"/>
</dbReference>
<keyword evidence="5" id="KW-1185">Reference proteome</keyword>
<dbReference type="Pfam" id="PF01757">
    <property type="entry name" value="Acyl_transf_3"/>
    <property type="match status" value="1"/>
</dbReference>
<gene>
    <name evidence="4" type="ORF">GCM10007173_19740</name>
</gene>
<name>A0ABQ2DK83_9MICC</name>
<comment type="caution">
    <text evidence="4">The sequence shown here is derived from an EMBL/GenBank/DDBJ whole genome shotgun (WGS) entry which is preliminary data.</text>
</comment>
<dbReference type="RefSeq" id="WP_188685421.1">
    <property type="nucleotide sequence ID" value="NZ_BMKX01000004.1"/>
</dbReference>
<accession>A0ABQ2DK83</accession>
<feature type="domain" description="SGNH" evidence="3">
    <location>
        <begin position="466"/>
        <end position="693"/>
    </location>
</feature>
<keyword evidence="4" id="KW-0012">Acyltransferase</keyword>
<organism evidence="4 5">
    <name type="scientific">Glutamicibacter ardleyensis</name>
    <dbReference type="NCBI Taxonomy" id="225894"/>
    <lineage>
        <taxon>Bacteria</taxon>
        <taxon>Bacillati</taxon>
        <taxon>Actinomycetota</taxon>
        <taxon>Actinomycetes</taxon>
        <taxon>Micrococcales</taxon>
        <taxon>Micrococcaceae</taxon>
        <taxon>Glutamicibacter</taxon>
    </lineage>
</organism>
<dbReference type="GeneID" id="303304335"/>
<dbReference type="InterPro" id="IPR002656">
    <property type="entry name" value="Acyl_transf_3_dom"/>
</dbReference>
<feature type="transmembrane region" description="Helical" evidence="1">
    <location>
        <begin position="375"/>
        <end position="393"/>
    </location>
</feature>
<feature type="domain" description="Acyltransferase 3" evidence="2">
    <location>
        <begin position="23"/>
        <end position="352"/>
    </location>
</feature>
<feature type="transmembrane region" description="Helical" evidence="1">
    <location>
        <begin position="47"/>
        <end position="68"/>
    </location>
</feature>
<evidence type="ECO:0000259" key="2">
    <source>
        <dbReference type="Pfam" id="PF01757"/>
    </source>
</evidence>
<feature type="transmembrane region" description="Helical" evidence="1">
    <location>
        <begin position="188"/>
        <end position="206"/>
    </location>
</feature>
<feature type="transmembrane region" description="Helical" evidence="1">
    <location>
        <begin position="20"/>
        <end position="41"/>
    </location>
</feature>
<keyword evidence="4" id="KW-0808">Transferase</keyword>
<dbReference type="EMBL" id="BMKX01000004">
    <property type="protein sequence ID" value="GGJ61023.1"/>
    <property type="molecule type" value="Genomic_DNA"/>
</dbReference>
<feature type="transmembrane region" description="Helical" evidence="1">
    <location>
        <begin position="313"/>
        <end position="330"/>
    </location>
</feature>
<feature type="transmembrane region" description="Helical" evidence="1">
    <location>
        <begin position="212"/>
        <end position="232"/>
    </location>
</feature>
<keyword evidence="1" id="KW-0812">Transmembrane</keyword>
<feature type="transmembrane region" description="Helical" evidence="1">
    <location>
        <begin position="162"/>
        <end position="181"/>
    </location>
</feature>
<dbReference type="Proteomes" id="UP000606115">
    <property type="component" value="Unassembled WGS sequence"/>
</dbReference>
<feature type="transmembrane region" description="Helical" evidence="1">
    <location>
        <begin position="270"/>
        <end position="292"/>
    </location>
</feature>
<dbReference type="Pfam" id="PF19040">
    <property type="entry name" value="SGNH"/>
    <property type="match status" value="1"/>
</dbReference>